<keyword evidence="3" id="KW-1185">Reference proteome</keyword>
<dbReference type="Proteomes" id="UP000019132">
    <property type="component" value="Unassembled WGS sequence"/>
</dbReference>
<feature type="signal peptide" evidence="1">
    <location>
        <begin position="1"/>
        <end position="21"/>
    </location>
</feature>
<dbReference type="Gene3D" id="3.40.630.10">
    <property type="entry name" value="Zn peptidases"/>
    <property type="match status" value="1"/>
</dbReference>
<reference evidence="3" key="2">
    <citation type="submission" date="2010-04" db="EMBL/GenBank/DDBJ databases">
        <authorList>
            <person name="Buell R."/>
            <person name="Hamilton J."/>
            <person name="Hostetler J."/>
        </authorList>
    </citation>
    <scope>NUCLEOTIDE SEQUENCE [LARGE SCALE GENOMIC DNA]</scope>
    <source>
        <strain evidence="3">DAOM:BR144</strain>
    </source>
</reference>
<accession>K3WB86</accession>
<dbReference type="OMA" id="CYITLEF"/>
<evidence type="ECO:0000313" key="2">
    <source>
        <dbReference type="EnsemblProtists" id="PYU1_T002227"/>
    </source>
</evidence>
<dbReference type="eggNOG" id="ENOG502RV57">
    <property type="taxonomic scope" value="Eukaryota"/>
</dbReference>
<evidence type="ECO:0008006" key="4">
    <source>
        <dbReference type="Google" id="ProtNLM"/>
    </source>
</evidence>
<protein>
    <recommendedName>
        <fullName evidence="4">DUF2817 domain-containing protein</fullName>
    </recommendedName>
</protein>
<dbReference type="EnsemblProtists" id="PYU1_T002227">
    <property type="protein sequence ID" value="PYU1_T002227"/>
    <property type="gene ID" value="PYU1_G002224"/>
</dbReference>
<keyword evidence="1" id="KW-0732">Signal</keyword>
<evidence type="ECO:0000256" key="1">
    <source>
        <dbReference type="SAM" id="SignalP"/>
    </source>
</evidence>
<dbReference type="CDD" id="cd06233">
    <property type="entry name" value="M14-like"/>
    <property type="match status" value="1"/>
</dbReference>
<feature type="chain" id="PRO_5003870880" description="DUF2817 domain-containing protein" evidence="1">
    <location>
        <begin position="22"/>
        <end position="417"/>
    </location>
</feature>
<dbReference type="InterPro" id="IPR021259">
    <property type="entry name" value="DUF2817"/>
</dbReference>
<proteinExistence type="predicted"/>
<name>K3WB86_GLOUD</name>
<dbReference type="Pfam" id="PF10994">
    <property type="entry name" value="DUF2817"/>
    <property type="match status" value="1"/>
</dbReference>
<dbReference type="SUPFAM" id="SSF53187">
    <property type="entry name" value="Zn-dependent exopeptidases"/>
    <property type="match status" value="1"/>
</dbReference>
<sequence length="417" mass="45925">MGATSAIAAVVALLASLYIHALNDFTPLDIYAPPQTANASVEGLFSDSYYHARALFRAQAHAADVALYTFLLDDYDHLDLTIDIAVLEGAKDRVMVHVSGTHGVEGFAGSAIQSALLGRMKREDAGKMKDEKRPTVILVHALNAFGFSQLRRFNEHNVDINRNWLSSDAFAKLVAADPNTYGYVDLYDLFNPSSIKTAHDSFWLKTIYHLSRKGFTAIKRAMVSGNYRFPQSIFYGGSELQPSLRLLQQFLKEHVDLGGVRAFGFIDVHTGLGPPGFDTLMVESASDIGKVRSVFGELEHTTNRIQSFRGNGDGATSGYDGSHGVIMDGVATLLPSASKSNNVLIMQEFGTVPGPFVLKAVAEENFVYHNARGQRLPYAEKLRDVFYLHRSFTWKKDVLERGLSVFDQVHAHIATCA</sequence>
<organism evidence="2 3">
    <name type="scientific">Globisporangium ultimum (strain ATCC 200006 / CBS 805.95 / DAOM BR144)</name>
    <name type="common">Pythium ultimum</name>
    <dbReference type="NCBI Taxonomy" id="431595"/>
    <lineage>
        <taxon>Eukaryota</taxon>
        <taxon>Sar</taxon>
        <taxon>Stramenopiles</taxon>
        <taxon>Oomycota</taxon>
        <taxon>Peronosporomycetes</taxon>
        <taxon>Pythiales</taxon>
        <taxon>Pythiaceae</taxon>
        <taxon>Globisporangium</taxon>
    </lineage>
</organism>
<reference evidence="3" key="1">
    <citation type="journal article" date="2010" name="Genome Biol.">
        <title>Genome sequence of the necrotrophic plant pathogen Pythium ultimum reveals original pathogenicity mechanisms and effector repertoire.</title>
        <authorList>
            <person name="Levesque C.A."/>
            <person name="Brouwer H."/>
            <person name="Cano L."/>
            <person name="Hamilton J.P."/>
            <person name="Holt C."/>
            <person name="Huitema E."/>
            <person name="Raffaele S."/>
            <person name="Robideau G.P."/>
            <person name="Thines M."/>
            <person name="Win J."/>
            <person name="Zerillo M.M."/>
            <person name="Beakes G.W."/>
            <person name="Boore J.L."/>
            <person name="Busam D."/>
            <person name="Dumas B."/>
            <person name="Ferriera S."/>
            <person name="Fuerstenberg S.I."/>
            <person name="Gachon C.M."/>
            <person name="Gaulin E."/>
            <person name="Govers F."/>
            <person name="Grenville-Briggs L."/>
            <person name="Horner N."/>
            <person name="Hostetler J."/>
            <person name="Jiang R.H."/>
            <person name="Johnson J."/>
            <person name="Krajaejun T."/>
            <person name="Lin H."/>
            <person name="Meijer H.J."/>
            <person name="Moore B."/>
            <person name="Morris P."/>
            <person name="Phuntmart V."/>
            <person name="Puiu D."/>
            <person name="Shetty J."/>
            <person name="Stajich J.E."/>
            <person name="Tripathy S."/>
            <person name="Wawra S."/>
            <person name="van West P."/>
            <person name="Whitty B.R."/>
            <person name="Coutinho P.M."/>
            <person name="Henrissat B."/>
            <person name="Martin F."/>
            <person name="Thomas P.D."/>
            <person name="Tyler B.M."/>
            <person name="De Vries R.P."/>
            <person name="Kamoun S."/>
            <person name="Yandell M."/>
            <person name="Tisserat N."/>
            <person name="Buell C.R."/>
        </authorList>
    </citation>
    <scope>NUCLEOTIDE SEQUENCE</scope>
    <source>
        <strain evidence="3">DAOM:BR144</strain>
    </source>
</reference>
<dbReference type="InParanoid" id="K3WB86"/>
<evidence type="ECO:0000313" key="3">
    <source>
        <dbReference type="Proteomes" id="UP000019132"/>
    </source>
</evidence>
<dbReference type="VEuPathDB" id="FungiDB:PYU1_G002224"/>
<dbReference type="HOGENOM" id="CLU_055736_0_0_1"/>
<reference evidence="2" key="3">
    <citation type="submission" date="2014-11" db="UniProtKB">
        <authorList>
            <consortium name="EnsemblProtists"/>
        </authorList>
    </citation>
    <scope>IDENTIFICATION</scope>
    <source>
        <strain evidence="2">DAOM BR144</strain>
    </source>
</reference>
<dbReference type="AlphaFoldDB" id="K3WB86"/>